<dbReference type="PANTHER" id="PTHR35011:SF10">
    <property type="entry name" value="TRAP TRANSPORTER SMALL PERMEASE PROTEIN"/>
    <property type="match status" value="1"/>
</dbReference>
<evidence type="ECO:0000256" key="3">
    <source>
        <dbReference type="ARBA" id="ARBA00022475"/>
    </source>
</evidence>
<feature type="transmembrane region" description="Helical" evidence="9">
    <location>
        <begin position="85"/>
        <end position="107"/>
    </location>
</feature>
<dbReference type="PANTHER" id="PTHR35011">
    <property type="entry name" value="2,3-DIKETO-L-GULONATE TRAP TRANSPORTER SMALL PERMEASE PROTEIN YIAM"/>
    <property type="match status" value="1"/>
</dbReference>
<keyword evidence="2 9" id="KW-0813">Transport</keyword>
<dbReference type="InterPro" id="IPR007387">
    <property type="entry name" value="TRAP_DctQ"/>
</dbReference>
<comment type="subunit">
    <text evidence="9">The complex comprises the extracytoplasmic solute receptor protein and the two transmembrane proteins.</text>
</comment>
<feature type="transmembrane region" description="Helical" evidence="9">
    <location>
        <begin position="127"/>
        <end position="146"/>
    </location>
</feature>
<dbReference type="GO" id="GO:0015740">
    <property type="term" value="P:C4-dicarboxylate transport"/>
    <property type="evidence" value="ECO:0007669"/>
    <property type="project" value="TreeGrafter"/>
</dbReference>
<dbReference type="STRING" id="1123237.Salmuc_04991"/>
<dbReference type="AlphaFoldDB" id="S9SHE4"/>
<keyword evidence="7 9" id="KW-0472">Membrane</keyword>
<feature type="transmembrane region" description="Helical" evidence="9">
    <location>
        <begin position="12"/>
        <end position="32"/>
    </location>
</feature>
<comment type="similarity">
    <text evidence="8 9">Belongs to the TRAP transporter small permease family.</text>
</comment>
<evidence type="ECO:0000256" key="9">
    <source>
        <dbReference type="RuleBase" id="RU369079"/>
    </source>
</evidence>
<dbReference type="InterPro" id="IPR055348">
    <property type="entry name" value="DctQ"/>
</dbReference>
<keyword evidence="4 9" id="KW-0997">Cell inner membrane</keyword>
<keyword evidence="3" id="KW-1003">Cell membrane</keyword>
<dbReference type="OrthoDB" id="6385730at2"/>
<evidence type="ECO:0000259" key="10">
    <source>
        <dbReference type="Pfam" id="PF04290"/>
    </source>
</evidence>
<proteinExistence type="inferred from homology"/>
<evidence type="ECO:0000256" key="7">
    <source>
        <dbReference type="ARBA" id="ARBA00023136"/>
    </source>
</evidence>
<organism evidence="11 12">
    <name type="scientific">Salipiger mucosus DSM 16094</name>
    <dbReference type="NCBI Taxonomy" id="1123237"/>
    <lineage>
        <taxon>Bacteria</taxon>
        <taxon>Pseudomonadati</taxon>
        <taxon>Pseudomonadota</taxon>
        <taxon>Alphaproteobacteria</taxon>
        <taxon>Rhodobacterales</taxon>
        <taxon>Roseobacteraceae</taxon>
        <taxon>Salipiger</taxon>
    </lineage>
</organism>
<keyword evidence="5 9" id="KW-0812">Transmembrane</keyword>
<evidence type="ECO:0000313" key="12">
    <source>
        <dbReference type="Proteomes" id="UP000015347"/>
    </source>
</evidence>
<comment type="subcellular location">
    <subcellularLocation>
        <location evidence="1 9">Cell inner membrane</location>
        <topology evidence="1 9">Multi-pass membrane protein</topology>
    </subcellularLocation>
</comment>
<dbReference type="GO" id="GO:0022857">
    <property type="term" value="F:transmembrane transporter activity"/>
    <property type="evidence" value="ECO:0007669"/>
    <property type="project" value="UniProtKB-UniRule"/>
</dbReference>
<protein>
    <recommendedName>
        <fullName evidence="9">TRAP transporter small permease protein</fullName>
    </recommendedName>
</protein>
<evidence type="ECO:0000256" key="5">
    <source>
        <dbReference type="ARBA" id="ARBA00022692"/>
    </source>
</evidence>
<evidence type="ECO:0000256" key="4">
    <source>
        <dbReference type="ARBA" id="ARBA00022519"/>
    </source>
</evidence>
<comment type="caution">
    <text evidence="11">The sequence shown here is derived from an EMBL/GenBank/DDBJ whole genome shotgun (WGS) entry which is preliminary data.</text>
</comment>
<reference evidence="12" key="1">
    <citation type="journal article" date="2014" name="Stand. Genomic Sci.">
        <title>Genome sequence of the exopolysaccharide-producing Salipiger mucosus type strain (DSM 16094(T)), a moderately halophilic member of the Roseobacter clade.</title>
        <authorList>
            <person name="Riedel T."/>
            <person name="Spring S."/>
            <person name="Fiebig A."/>
            <person name="Petersen J."/>
            <person name="Kyrpides N.C."/>
            <person name="Goker M."/>
            <person name="Klenk H.P."/>
        </authorList>
    </citation>
    <scope>NUCLEOTIDE SEQUENCE [LARGE SCALE GENOMIC DNA]</scope>
    <source>
        <strain evidence="12">DSM 16094</strain>
    </source>
</reference>
<evidence type="ECO:0000256" key="1">
    <source>
        <dbReference type="ARBA" id="ARBA00004429"/>
    </source>
</evidence>
<dbReference type="RefSeq" id="WP_020039648.1">
    <property type="nucleotide sequence ID" value="NZ_KE557273.1"/>
</dbReference>
<accession>S9SHE4</accession>
<feature type="transmembrane region" description="Helical" evidence="9">
    <location>
        <begin position="44"/>
        <end position="65"/>
    </location>
</feature>
<evidence type="ECO:0000313" key="11">
    <source>
        <dbReference type="EMBL" id="EPX85719.1"/>
    </source>
</evidence>
<dbReference type="Pfam" id="PF04290">
    <property type="entry name" value="DctQ"/>
    <property type="match status" value="1"/>
</dbReference>
<feature type="domain" description="Tripartite ATP-independent periplasmic transporters DctQ component" evidence="10">
    <location>
        <begin position="27"/>
        <end position="156"/>
    </location>
</feature>
<evidence type="ECO:0000256" key="2">
    <source>
        <dbReference type="ARBA" id="ARBA00022448"/>
    </source>
</evidence>
<sequence>MNKTKKALKLVSDVFGVVAALFLAFLMFGITADVVARALTGDPISGVFEMSELSLVMIVFLGAMWGQQDRAHIRVNILSTRLSGLPHRIAMGFAWGCGALALLMLAWPATQEAIYSISIWEFRWGYIQVPIWWTKAGLALGLWFAAMQMAVHAIAALVEDEPETTTTGPATEA</sequence>
<gene>
    <name evidence="11" type="ORF">Salmuc_04991</name>
</gene>
<dbReference type="Proteomes" id="UP000015347">
    <property type="component" value="Unassembled WGS sequence"/>
</dbReference>
<dbReference type="GO" id="GO:0005886">
    <property type="term" value="C:plasma membrane"/>
    <property type="evidence" value="ECO:0007669"/>
    <property type="project" value="UniProtKB-SubCell"/>
</dbReference>
<comment type="function">
    <text evidence="9">Part of the tripartite ATP-independent periplasmic (TRAP) transport system.</text>
</comment>
<dbReference type="EMBL" id="APVH01000008">
    <property type="protein sequence ID" value="EPX85719.1"/>
    <property type="molecule type" value="Genomic_DNA"/>
</dbReference>
<evidence type="ECO:0000256" key="6">
    <source>
        <dbReference type="ARBA" id="ARBA00022989"/>
    </source>
</evidence>
<keyword evidence="12" id="KW-1185">Reference proteome</keyword>
<name>S9SHE4_9RHOB</name>
<dbReference type="eggNOG" id="COG3090">
    <property type="taxonomic scope" value="Bacteria"/>
</dbReference>
<dbReference type="HOGENOM" id="CLU_086356_8_3_5"/>
<evidence type="ECO:0000256" key="8">
    <source>
        <dbReference type="ARBA" id="ARBA00038436"/>
    </source>
</evidence>
<keyword evidence="6 9" id="KW-1133">Transmembrane helix</keyword>